<feature type="domain" description="F-box" evidence="2">
    <location>
        <begin position="142"/>
        <end position="187"/>
    </location>
</feature>
<evidence type="ECO:0000313" key="4">
    <source>
        <dbReference type="Proteomes" id="UP001234989"/>
    </source>
</evidence>
<dbReference type="InterPro" id="IPR050796">
    <property type="entry name" value="SCF_F-box_component"/>
</dbReference>
<dbReference type="InterPro" id="IPR036047">
    <property type="entry name" value="F-box-like_dom_sf"/>
</dbReference>
<sequence>MVQPHNIPVQDKANDGEGNEVHPAYQMVQSNKTPASFSEPDLITSRCCTNFRCEGRKMMAKAMNLTQLIMFSLITFQCRQRQKMAKEMNFTQLIKWYQIQVEEEANGGQGNEFYPAGQMVQPNNIPVDSMADQNNNEEEDYAVINYNLPKDAVERILAGLPVRSLLQFKSVCKSWYNFIKCRNFIKIYYNHQIPRPPSLI</sequence>
<name>A0AAF0Q5T4_SOLVR</name>
<evidence type="ECO:0000256" key="1">
    <source>
        <dbReference type="SAM" id="MobiDB-lite"/>
    </source>
</evidence>
<dbReference type="CDD" id="cd22157">
    <property type="entry name" value="F-box_AtFBW1-like"/>
    <property type="match status" value="1"/>
</dbReference>
<dbReference type="Pfam" id="PF00646">
    <property type="entry name" value="F-box"/>
    <property type="match status" value="1"/>
</dbReference>
<protein>
    <recommendedName>
        <fullName evidence="2">F-box domain-containing protein</fullName>
    </recommendedName>
</protein>
<dbReference type="AlphaFoldDB" id="A0AAF0Q5T4"/>
<evidence type="ECO:0000259" key="2">
    <source>
        <dbReference type="PROSITE" id="PS50181"/>
    </source>
</evidence>
<organism evidence="3 4">
    <name type="scientific">Solanum verrucosum</name>
    <dbReference type="NCBI Taxonomy" id="315347"/>
    <lineage>
        <taxon>Eukaryota</taxon>
        <taxon>Viridiplantae</taxon>
        <taxon>Streptophyta</taxon>
        <taxon>Embryophyta</taxon>
        <taxon>Tracheophyta</taxon>
        <taxon>Spermatophyta</taxon>
        <taxon>Magnoliopsida</taxon>
        <taxon>eudicotyledons</taxon>
        <taxon>Gunneridae</taxon>
        <taxon>Pentapetalae</taxon>
        <taxon>asterids</taxon>
        <taxon>lamiids</taxon>
        <taxon>Solanales</taxon>
        <taxon>Solanaceae</taxon>
        <taxon>Solanoideae</taxon>
        <taxon>Solaneae</taxon>
        <taxon>Solanum</taxon>
    </lineage>
</organism>
<dbReference type="InterPro" id="IPR001810">
    <property type="entry name" value="F-box_dom"/>
</dbReference>
<accession>A0AAF0Q5T4</accession>
<dbReference type="PANTHER" id="PTHR31672">
    <property type="entry name" value="BNACNNG10540D PROTEIN"/>
    <property type="match status" value="1"/>
</dbReference>
<feature type="region of interest" description="Disordered" evidence="1">
    <location>
        <begin position="1"/>
        <end position="20"/>
    </location>
</feature>
<evidence type="ECO:0000313" key="3">
    <source>
        <dbReference type="EMBL" id="WMV16878.1"/>
    </source>
</evidence>
<dbReference type="EMBL" id="CP133613">
    <property type="protein sequence ID" value="WMV16878.1"/>
    <property type="molecule type" value="Genomic_DNA"/>
</dbReference>
<reference evidence="3" key="1">
    <citation type="submission" date="2023-08" db="EMBL/GenBank/DDBJ databases">
        <title>A de novo genome assembly of Solanum verrucosum Schlechtendal, a Mexican diploid species geographically isolated from the other diploid A-genome species in potato relatives.</title>
        <authorList>
            <person name="Hosaka K."/>
        </authorList>
    </citation>
    <scope>NUCLEOTIDE SEQUENCE</scope>
    <source>
        <tissue evidence="3">Young leaves</tissue>
    </source>
</reference>
<gene>
    <name evidence="3" type="ORF">MTR67_010263</name>
</gene>
<keyword evidence="4" id="KW-1185">Reference proteome</keyword>
<dbReference type="PROSITE" id="PS50181">
    <property type="entry name" value="FBOX"/>
    <property type="match status" value="1"/>
</dbReference>
<proteinExistence type="predicted"/>
<dbReference type="PANTHER" id="PTHR31672:SF13">
    <property type="entry name" value="F-BOX PROTEIN CPR30-LIKE"/>
    <property type="match status" value="1"/>
</dbReference>
<dbReference type="SUPFAM" id="SSF81383">
    <property type="entry name" value="F-box domain"/>
    <property type="match status" value="1"/>
</dbReference>
<dbReference type="SMART" id="SM00256">
    <property type="entry name" value="FBOX"/>
    <property type="match status" value="1"/>
</dbReference>
<dbReference type="Proteomes" id="UP001234989">
    <property type="component" value="Chromosome 2"/>
</dbReference>
<dbReference type="Gene3D" id="1.20.1280.50">
    <property type="match status" value="1"/>
</dbReference>